<dbReference type="SUPFAM" id="SSF52540">
    <property type="entry name" value="P-loop containing nucleoside triphosphate hydrolases"/>
    <property type="match status" value="1"/>
</dbReference>
<keyword evidence="3" id="KW-1185">Reference proteome</keyword>
<protein>
    <recommendedName>
        <fullName evidence="1">CHAT domain-containing protein</fullName>
    </recommendedName>
</protein>
<evidence type="ECO:0000259" key="1">
    <source>
        <dbReference type="Pfam" id="PF12770"/>
    </source>
</evidence>
<evidence type="ECO:0000313" key="2">
    <source>
        <dbReference type="EMBL" id="BAZ01193.1"/>
    </source>
</evidence>
<reference evidence="2 3" key="1">
    <citation type="submission" date="2017-06" db="EMBL/GenBank/DDBJ databases">
        <title>Genome sequencing of cyanobaciteial culture collection at National Institute for Environmental Studies (NIES).</title>
        <authorList>
            <person name="Hirose Y."/>
            <person name="Shimura Y."/>
            <person name="Fujisawa T."/>
            <person name="Nakamura Y."/>
            <person name="Kawachi M."/>
        </authorList>
    </citation>
    <scope>NUCLEOTIDE SEQUENCE [LARGE SCALE GENOMIC DNA]</scope>
    <source>
        <strain evidence="2 3">NIES-37</strain>
    </source>
</reference>
<dbReference type="EMBL" id="AP018248">
    <property type="protein sequence ID" value="BAZ01193.1"/>
    <property type="molecule type" value="Genomic_DNA"/>
</dbReference>
<dbReference type="Pfam" id="PF14516">
    <property type="entry name" value="AAA_35"/>
    <property type="match status" value="1"/>
</dbReference>
<accession>A0A1Z4N632</accession>
<feature type="domain" description="CHAT" evidence="1">
    <location>
        <begin position="12"/>
        <end position="159"/>
    </location>
</feature>
<proteinExistence type="predicted"/>
<dbReference type="InterPro" id="IPR024983">
    <property type="entry name" value="CHAT_dom"/>
</dbReference>
<dbReference type="RefSeq" id="WP_190445776.1">
    <property type="nucleotide sequence ID" value="NZ_CAWNJS010000001.1"/>
</dbReference>
<dbReference type="Proteomes" id="UP000218785">
    <property type="component" value="Chromosome"/>
</dbReference>
<dbReference type="Gene3D" id="3.40.50.300">
    <property type="entry name" value="P-loop containing nucleotide triphosphate hydrolases"/>
    <property type="match status" value="1"/>
</dbReference>
<sequence length="533" mass="60094">MSDYNQTRKILLLSANPRDTNPLRLGEEMREIKEGLKRSKNRDQYFIATAEAVRYRDIHRAILEYEPQIIHFSGHGTGEEGLVFEDESGQIKLVDAEALAGLFQLFADQVECVVLNACFSQYQAGEIAQYINYVVGMSQRIGDKAAIEFAVGFYDALGADKGYEFAYKLGCSLIRVAGIAENLTPQLITKSDTALLNAATETTTIYVERPPIEAKCYEAILQPGALIRIRSPQRMGKTLLLEKVLNYGRQQGYRTAKLDLKLADSDILADAKTFLQWLCVDVADSLELEPQLDKYWQDVFGLNKNCTRYLQKHLLAASDSPLILAIDNFERLFAYPDIFPSFCLLLRGWYEAAKQGDKIGNLWKKLRLVVVHSTESYPTLDTNHSPFNVGLPIELSEFNLQQVEFLAQQYELADKLGTQALSELMALVKGHPDLIQQAVAYLQNPQATIEEILQLAPTEQGIFSAHLRQQLWHLQHNSQLELGYKQVVTANAPVRLDTEVAFKLHSLGLVKLSGNDCVPSYELYRQYFAVRLG</sequence>
<dbReference type="KEGG" id="ttq:NIES37_51920"/>
<dbReference type="AlphaFoldDB" id="A0A1Z4N632"/>
<organism evidence="2 3">
    <name type="scientific">Tolypothrix tenuis PCC 7101</name>
    <dbReference type="NCBI Taxonomy" id="231146"/>
    <lineage>
        <taxon>Bacteria</taxon>
        <taxon>Bacillati</taxon>
        <taxon>Cyanobacteriota</taxon>
        <taxon>Cyanophyceae</taxon>
        <taxon>Nostocales</taxon>
        <taxon>Tolypothrichaceae</taxon>
        <taxon>Tolypothrix</taxon>
    </lineage>
</organism>
<dbReference type="InterPro" id="IPR027417">
    <property type="entry name" value="P-loop_NTPase"/>
</dbReference>
<evidence type="ECO:0000313" key="3">
    <source>
        <dbReference type="Proteomes" id="UP000218785"/>
    </source>
</evidence>
<dbReference type="Pfam" id="PF12770">
    <property type="entry name" value="CHAT"/>
    <property type="match status" value="1"/>
</dbReference>
<gene>
    <name evidence="2" type="ORF">NIES37_51920</name>
</gene>
<name>A0A1Z4N632_9CYAN</name>